<dbReference type="AlphaFoldDB" id="A0A7Y8Y4Y8"/>
<evidence type="ECO:0000313" key="3">
    <source>
        <dbReference type="Proteomes" id="UP000535020"/>
    </source>
</evidence>
<accession>A0A7Y8Y4Y8</accession>
<dbReference type="Proteomes" id="UP000535020">
    <property type="component" value="Unassembled WGS sequence"/>
</dbReference>
<evidence type="ECO:0000313" key="2">
    <source>
        <dbReference type="EMBL" id="NYA72627.1"/>
    </source>
</evidence>
<dbReference type="InterPro" id="IPR027843">
    <property type="entry name" value="DUF4440"/>
</dbReference>
<gene>
    <name evidence="2" type="ORF">HZF10_16985</name>
</gene>
<protein>
    <submittedName>
        <fullName evidence="2">Nuclear transport factor 2 family protein</fullName>
    </submittedName>
</protein>
<name>A0A7Y8Y4Y8_9FLAO</name>
<sequence length="144" mass="16793">MKKLLICFITCVAISYFPKSESQTSKYEDEIRKAEKNFNDYAQAKSISEAFYAFADENAVIKRENDTLIKGRENIRSYYKRLDKAKVTWSPDFVSVSADGTLGCTYGKYDWKMEGKDGKVQSFKGVFHTVWKRQKDGSWKYVWD</sequence>
<dbReference type="SUPFAM" id="SSF54427">
    <property type="entry name" value="NTF2-like"/>
    <property type="match status" value="1"/>
</dbReference>
<dbReference type="InterPro" id="IPR032710">
    <property type="entry name" value="NTF2-like_dom_sf"/>
</dbReference>
<keyword evidence="3" id="KW-1185">Reference proteome</keyword>
<dbReference type="EMBL" id="JACBJI010000009">
    <property type="protein sequence ID" value="NYA72627.1"/>
    <property type="molecule type" value="Genomic_DNA"/>
</dbReference>
<reference evidence="2 3" key="1">
    <citation type="submission" date="2020-07" db="EMBL/GenBank/DDBJ databases">
        <authorList>
            <person name="Sun Q."/>
        </authorList>
    </citation>
    <scope>NUCLEOTIDE SEQUENCE [LARGE SCALE GENOMIC DNA]</scope>
    <source>
        <strain evidence="2 3">MAH-1</strain>
    </source>
</reference>
<comment type="caution">
    <text evidence="2">The sequence shown here is derived from an EMBL/GenBank/DDBJ whole genome shotgun (WGS) entry which is preliminary data.</text>
</comment>
<feature type="domain" description="DUF4440" evidence="1">
    <location>
        <begin position="31"/>
        <end position="140"/>
    </location>
</feature>
<dbReference type="Pfam" id="PF14534">
    <property type="entry name" value="DUF4440"/>
    <property type="match status" value="1"/>
</dbReference>
<dbReference type="RefSeq" id="WP_176007436.1">
    <property type="nucleotide sequence ID" value="NZ_JABWMI010000021.1"/>
</dbReference>
<organism evidence="2 3">
    <name type="scientific">Flavobacterium agri</name>
    <dbReference type="NCBI Taxonomy" id="2743471"/>
    <lineage>
        <taxon>Bacteria</taxon>
        <taxon>Pseudomonadati</taxon>
        <taxon>Bacteroidota</taxon>
        <taxon>Flavobacteriia</taxon>
        <taxon>Flavobacteriales</taxon>
        <taxon>Flavobacteriaceae</taxon>
        <taxon>Flavobacterium</taxon>
    </lineage>
</organism>
<dbReference type="Gene3D" id="3.10.450.50">
    <property type="match status" value="1"/>
</dbReference>
<proteinExistence type="predicted"/>
<evidence type="ECO:0000259" key="1">
    <source>
        <dbReference type="Pfam" id="PF14534"/>
    </source>
</evidence>